<protein>
    <submittedName>
        <fullName evidence="2">Uncharacterized protein</fullName>
    </submittedName>
</protein>
<evidence type="ECO:0000256" key="1">
    <source>
        <dbReference type="SAM" id="MobiDB-lite"/>
    </source>
</evidence>
<dbReference type="RefSeq" id="WP_176941948.1">
    <property type="nucleotide sequence ID" value="NZ_JABZEC010000001.1"/>
</dbReference>
<reference evidence="2 3" key="1">
    <citation type="submission" date="2020-06" db="EMBL/GenBank/DDBJ databases">
        <authorList>
            <person name="Kang J."/>
        </authorList>
    </citation>
    <scope>NUCLEOTIDE SEQUENCE [LARGE SCALE GENOMIC DNA]</scope>
    <source>
        <strain evidence="2 3">DCY120</strain>
    </source>
</reference>
<dbReference type="Proteomes" id="UP000563523">
    <property type="component" value="Unassembled WGS sequence"/>
</dbReference>
<keyword evidence="3" id="KW-1185">Reference proteome</keyword>
<name>A0A850RAC3_9LACO</name>
<feature type="region of interest" description="Disordered" evidence="1">
    <location>
        <begin position="1"/>
        <end position="23"/>
    </location>
</feature>
<comment type="caution">
    <text evidence="2">The sequence shown here is derived from an EMBL/GenBank/DDBJ whole genome shotgun (WGS) entry which is preliminary data.</text>
</comment>
<dbReference type="AlphaFoldDB" id="A0A850RAC3"/>
<organism evidence="2 3">
    <name type="scientific">Bombilactobacillus apium</name>
    <dbReference type="NCBI Taxonomy" id="2675299"/>
    <lineage>
        <taxon>Bacteria</taxon>
        <taxon>Bacillati</taxon>
        <taxon>Bacillota</taxon>
        <taxon>Bacilli</taxon>
        <taxon>Lactobacillales</taxon>
        <taxon>Lactobacillaceae</taxon>
        <taxon>Bombilactobacillus</taxon>
    </lineage>
</organism>
<evidence type="ECO:0000313" key="2">
    <source>
        <dbReference type="EMBL" id="NVY95778.1"/>
    </source>
</evidence>
<proteinExistence type="predicted"/>
<sequence>MKIQEGDVYTHWAPSHMDQDDNDIYPEPDPESIMNWARFIVEDARKLSERERDVIPLLGKTDGAWKNGNDQKS</sequence>
<evidence type="ECO:0000313" key="3">
    <source>
        <dbReference type="Proteomes" id="UP000563523"/>
    </source>
</evidence>
<gene>
    <name evidence="2" type="ORF">HU830_00950</name>
</gene>
<accession>A0A850RAC3</accession>
<dbReference type="EMBL" id="JABZEC010000001">
    <property type="protein sequence ID" value="NVY95778.1"/>
    <property type="molecule type" value="Genomic_DNA"/>
</dbReference>